<dbReference type="Pfam" id="PF17404">
    <property type="entry name" value="Nrap_D3"/>
    <property type="match status" value="1"/>
</dbReference>
<dbReference type="Pfam" id="PF17406">
    <property type="entry name" value="Nrap_D5"/>
    <property type="match status" value="1"/>
</dbReference>
<accession>A0A7I8I7H7</accession>
<dbReference type="InterPro" id="IPR005554">
    <property type="entry name" value="NOL6/Upt22"/>
</dbReference>
<protein>
    <submittedName>
        <fullName evidence="12">Uncharacterized protein</fullName>
    </submittedName>
</protein>
<dbReference type="InterPro" id="IPR035369">
    <property type="entry name" value="Nrap_D4"/>
</dbReference>
<dbReference type="AlphaFoldDB" id="A0A7I8I7H7"/>
<evidence type="ECO:0000256" key="3">
    <source>
        <dbReference type="ARBA" id="ARBA00022884"/>
    </source>
</evidence>
<evidence type="ECO:0000259" key="8">
    <source>
        <dbReference type="Pfam" id="PF17404"/>
    </source>
</evidence>
<gene>
    <name evidence="12" type="ORF">SI7747_01000100</name>
</gene>
<dbReference type="InterPro" id="IPR035371">
    <property type="entry name" value="Nrap_D6"/>
</dbReference>
<dbReference type="Gene3D" id="1.10.1410.10">
    <property type="match status" value="1"/>
</dbReference>
<feature type="domain" description="Nrap protein" evidence="10">
    <location>
        <begin position="682"/>
        <end position="833"/>
    </location>
</feature>
<evidence type="ECO:0000256" key="5">
    <source>
        <dbReference type="RuleBase" id="RU364032"/>
    </source>
</evidence>
<evidence type="ECO:0000259" key="7">
    <source>
        <dbReference type="Pfam" id="PF17403"/>
    </source>
</evidence>
<evidence type="ECO:0000313" key="12">
    <source>
        <dbReference type="EMBL" id="CAA2613695.1"/>
    </source>
</evidence>
<keyword evidence="4 5" id="KW-0539">Nucleus</keyword>
<dbReference type="Proteomes" id="UP001189122">
    <property type="component" value="Unassembled WGS sequence"/>
</dbReference>
<dbReference type="Pfam" id="PF03813">
    <property type="entry name" value="Nrap"/>
    <property type="match status" value="1"/>
</dbReference>
<organism evidence="12">
    <name type="scientific">Spirodela intermedia</name>
    <name type="common">Intermediate duckweed</name>
    <dbReference type="NCBI Taxonomy" id="51605"/>
    <lineage>
        <taxon>Eukaryota</taxon>
        <taxon>Viridiplantae</taxon>
        <taxon>Streptophyta</taxon>
        <taxon>Embryophyta</taxon>
        <taxon>Tracheophyta</taxon>
        <taxon>Spermatophyta</taxon>
        <taxon>Magnoliopsida</taxon>
        <taxon>Liliopsida</taxon>
        <taxon>Araceae</taxon>
        <taxon>Lemnoideae</taxon>
        <taxon>Spirodela</taxon>
    </lineage>
</organism>
<dbReference type="PANTHER" id="PTHR17972">
    <property type="entry name" value="NUCLEOLAR RNA-ASSOCIATED PROTEIN"/>
    <property type="match status" value="1"/>
</dbReference>
<feature type="domain" description="Nrap protein" evidence="11">
    <location>
        <begin position="848"/>
        <end position="929"/>
    </location>
</feature>
<dbReference type="PANTHER" id="PTHR17972:SF0">
    <property type="entry name" value="NUCLEOLAR PROTEIN 6"/>
    <property type="match status" value="1"/>
</dbReference>
<dbReference type="InterPro" id="IPR035368">
    <property type="entry name" value="Nrap_D3"/>
</dbReference>
<evidence type="ECO:0000259" key="6">
    <source>
        <dbReference type="Pfam" id="PF03813"/>
    </source>
</evidence>
<evidence type="ECO:0000256" key="1">
    <source>
        <dbReference type="ARBA" id="ARBA00004604"/>
    </source>
</evidence>
<dbReference type="Pfam" id="PF17403">
    <property type="entry name" value="Nrap_D2"/>
    <property type="match status" value="1"/>
</dbReference>
<dbReference type="GO" id="GO:0003723">
    <property type="term" value="F:RNA binding"/>
    <property type="evidence" value="ECO:0007669"/>
    <property type="project" value="UniProtKB-KW"/>
</dbReference>
<feature type="domain" description="Nrap protein" evidence="6">
    <location>
        <begin position="95"/>
        <end position="228"/>
    </location>
</feature>
<comment type="similarity">
    <text evidence="2 5">Belongs to the NRAP family.</text>
</comment>
<evidence type="ECO:0000259" key="11">
    <source>
        <dbReference type="Pfam" id="PF17407"/>
    </source>
</evidence>
<dbReference type="GO" id="GO:0006364">
    <property type="term" value="P:rRNA processing"/>
    <property type="evidence" value="ECO:0007669"/>
    <property type="project" value="TreeGrafter"/>
</dbReference>
<dbReference type="Pfam" id="PF17407">
    <property type="entry name" value="Nrap_D6"/>
    <property type="match status" value="1"/>
</dbReference>
<dbReference type="InterPro" id="IPR035082">
    <property type="entry name" value="Nrap_D1"/>
</dbReference>
<evidence type="ECO:0000259" key="9">
    <source>
        <dbReference type="Pfam" id="PF17405"/>
    </source>
</evidence>
<evidence type="ECO:0000259" key="10">
    <source>
        <dbReference type="Pfam" id="PF17406"/>
    </source>
</evidence>
<evidence type="ECO:0000256" key="2">
    <source>
        <dbReference type="ARBA" id="ARBA00006674"/>
    </source>
</evidence>
<feature type="domain" description="Nrap protein" evidence="7">
    <location>
        <begin position="234"/>
        <end position="376"/>
    </location>
</feature>
<keyword evidence="3 5" id="KW-0694">RNA-binding</keyword>
<name>A0A7I8I7H7_SPIIN</name>
<dbReference type="GO" id="GO:0034456">
    <property type="term" value="C:UTP-C complex"/>
    <property type="evidence" value="ECO:0007669"/>
    <property type="project" value="TreeGrafter"/>
</dbReference>
<evidence type="ECO:0000313" key="13">
    <source>
        <dbReference type="Proteomes" id="UP001189122"/>
    </source>
</evidence>
<dbReference type="GO" id="GO:0032545">
    <property type="term" value="C:CURI complex"/>
    <property type="evidence" value="ECO:0007669"/>
    <property type="project" value="TreeGrafter"/>
</dbReference>
<feature type="domain" description="Nrap protein" evidence="9">
    <location>
        <begin position="596"/>
        <end position="649"/>
    </location>
</feature>
<proteinExistence type="inferred from homology"/>
<dbReference type="InterPro" id="IPR035370">
    <property type="entry name" value="Nrap_D5"/>
</dbReference>
<reference evidence="12 13" key="1">
    <citation type="submission" date="2019-12" db="EMBL/GenBank/DDBJ databases">
        <authorList>
            <person name="Scholz U."/>
            <person name="Mascher M."/>
            <person name="Fiebig A."/>
        </authorList>
    </citation>
    <scope>NUCLEOTIDE SEQUENCE</scope>
</reference>
<sequence>MGPETDSMAFKVRELLKDVKLDPSTMKLLDQAVSSVVEVIRCIPDSAVGADAAPGFVRDLDVLPEKIAFTFKAPESIVVAGSHSIRSIAKPDVNVDLLVRMPRKCFLEKDYMNHRYHARRCLYLHVVKEHLKSSPAVRRASWSTLQNEARKPVLLVFPALELIELPGFFIRIIPCATSVFNVSRLSLTRNNVRAVNEGGITRATPRYNSSILEDMFLEDNAEFIRKTFHGWRSLEEALILLKVWARNRSSIYAHDCLNGFLMSIILSLLAVGNGGKLINKSMDALQIFRVSLQFIATSTSWIKGLSLKAPGHLSEEEMELHRQLFDVVISDVSGCANLAFRMRRTAILELRDEAALTLDCMNQCRDGGFEEIFMTKVDFPAKFDLVMRINMKGLRKFDGSRFCLDGELSQTYEEELHSLLIRALNDRAKLVRLAWRSTPFGWDVVDGFSQFGREPMLVGVLFSSFEKISRVVDIGPNADDKAENFWGEKAELRRFKDGTIAESTVWECQLWKRHQIVKRITQHVLSKHLSLSNDDVVQIVDQLDFSLLHGAHDPISFSGTLMGAFEILSKRLRQLDGLPLRYLVCSLWTQLTKRSSLEGSGLWPLDEVAIEKTKTAWLLEIARRLQDGLDVFCVATEDEVDVLISGYAFLGNGVVKGVSSSDRELFLRSQHSSMINGLLGRYSVYGPVVRLAKRWIASHFFSSFLAEEAVELLVAHLFLMPLPFCAPCSRTTGFLRFLRLLANYDWTFSPLIVDINNDLTLEDKKQINEAFILSRKSYEENAHDIEPAMFLATSYDKASQAWTSSSPRTPVLRRLVSYARSSADLMTNLILRDQPSPYTWECLFRTPLNNYDAVVLLHQERLSYPQRKHVTEGRSSAAFHPYLLLKETNSLEAARSSLMVGFDPTRCFVEDLKKEFPDTFKVWYDSLGKRERDEVSDKNSGDPSSLLKEVGEVGKGFVRSVYLLKAPRRHQP</sequence>
<dbReference type="Pfam" id="PF17405">
    <property type="entry name" value="Nrap_D4"/>
    <property type="match status" value="1"/>
</dbReference>
<evidence type="ECO:0000256" key="4">
    <source>
        <dbReference type="ARBA" id="ARBA00023242"/>
    </source>
</evidence>
<keyword evidence="13" id="KW-1185">Reference proteome</keyword>
<dbReference type="EMBL" id="LR743588">
    <property type="protein sequence ID" value="CAA2613695.1"/>
    <property type="molecule type" value="Genomic_DNA"/>
</dbReference>
<dbReference type="GO" id="GO:0006409">
    <property type="term" value="P:tRNA export from nucleus"/>
    <property type="evidence" value="ECO:0007669"/>
    <property type="project" value="TreeGrafter"/>
</dbReference>
<comment type="subcellular location">
    <subcellularLocation>
        <location evidence="1 5">Nucleus</location>
        <location evidence="1 5">Nucleolus</location>
    </subcellularLocation>
</comment>
<feature type="domain" description="Nrap protein" evidence="8">
    <location>
        <begin position="381"/>
        <end position="530"/>
    </location>
</feature>
<dbReference type="InterPro" id="IPR035367">
    <property type="entry name" value="Nrap_D2"/>
</dbReference>
<dbReference type="EMBL" id="CACRZD030000001">
    <property type="protein sequence ID" value="CAA6653510.1"/>
    <property type="molecule type" value="Genomic_DNA"/>
</dbReference>
<dbReference type="GO" id="GO:0032040">
    <property type="term" value="C:small-subunit processome"/>
    <property type="evidence" value="ECO:0007669"/>
    <property type="project" value="TreeGrafter"/>
</dbReference>